<dbReference type="STRING" id="1481914.JCM19241_127"/>
<feature type="coiled-coil region" evidence="4">
    <location>
        <begin position="322"/>
        <end position="352"/>
    </location>
</feature>
<evidence type="ECO:0000259" key="6">
    <source>
        <dbReference type="PROSITE" id="PS50885"/>
    </source>
</evidence>
<dbReference type="PANTHER" id="PTHR45138">
    <property type="entry name" value="REGULATORY COMPONENTS OF SENSORY TRANSDUCTION SYSTEM"/>
    <property type="match status" value="1"/>
</dbReference>
<dbReference type="GO" id="GO:0043709">
    <property type="term" value="P:cell adhesion involved in single-species biofilm formation"/>
    <property type="evidence" value="ECO:0007669"/>
    <property type="project" value="TreeGrafter"/>
</dbReference>
<dbReference type="CDD" id="cd01949">
    <property type="entry name" value="GGDEF"/>
    <property type="match status" value="1"/>
</dbReference>
<keyword evidence="11" id="KW-1185">Reference proteome</keyword>
<keyword evidence="5" id="KW-0472">Membrane</keyword>
<dbReference type="Pfam" id="PF00990">
    <property type="entry name" value="GGDEF"/>
    <property type="match status" value="1"/>
</dbReference>
<dbReference type="InterPro" id="IPR029787">
    <property type="entry name" value="Nucleotide_cyclase"/>
</dbReference>
<dbReference type="InterPro" id="IPR007892">
    <property type="entry name" value="CHASE4"/>
</dbReference>
<dbReference type="PROSITE" id="PS50885">
    <property type="entry name" value="HAMP"/>
    <property type="match status" value="1"/>
</dbReference>
<keyword evidence="5" id="KW-0812">Transmembrane</keyword>
<dbReference type="CDD" id="cd06225">
    <property type="entry name" value="HAMP"/>
    <property type="match status" value="1"/>
</dbReference>
<evidence type="ECO:0000256" key="5">
    <source>
        <dbReference type="SAM" id="Phobius"/>
    </source>
</evidence>
<dbReference type="Proteomes" id="UP000031666">
    <property type="component" value="Unassembled WGS sequence"/>
</dbReference>
<dbReference type="InterPro" id="IPR050469">
    <property type="entry name" value="Diguanylate_Cyclase"/>
</dbReference>
<dbReference type="PROSITE" id="PS50887">
    <property type="entry name" value="GGDEF"/>
    <property type="match status" value="1"/>
</dbReference>
<dbReference type="GO" id="GO:0005886">
    <property type="term" value="C:plasma membrane"/>
    <property type="evidence" value="ECO:0007669"/>
    <property type="project" value="TreeGrafter"/>
</dbReference>
<evidence type="ECO:0000313" key="10">
    <source>
        <dbReference type="Proteomes" id="UP000031666"/>
    </source>
</evidence>
<dbReference type="SUPFAM" id="SSF158472">
    <property type="entry name" value="HAMP domain-like"/>
    <property type="match status" value="1"/>
</dbReference>
<reference evidence="10 11" key="3">
    <citation type="submission" date="2015-01" db="EMBL/GenBank/DDBJ databases">
        <authorList>
            <consortium name="NBRP consortium"/>
            <person name="Sawabe T."/>
            <person name="Meirelles P."/>
            <person name="Feng G."/>
            <person name="Sayaka M."/>
            <person name="Hattori M."/>
            <person name="Ohkuma M."/>
        </authorList>
    </citation>
    <scope>NUCLEOTIDE SEQUENCE [LARGE SCALE GENOMIC DNA]</scope>
    <source>
        <strain evidence="11">JCM 19231</strain>
        <strain evidence="10">JCM 19241</strain>
        <strain evidence="8">JCM19231</strain>
        <strain evidence="9">JCM19241</strain>
    </source>
</reference>
<dbReference type="NCBIfam" id="TIGR00254">
    <property type="entry name" value="GGDEF"/>
    <property type="match status" value="1"/>
</dbReference>
<dbReference type="EC" id="2.7.7.65" evidence="2"/>
<feature type="domain" description="HAMP" evidence="6">
    <location>
        <begin position="284"/>
        <end position="337"/>
    </location>
</feature>
<dbReference type="InterPro" id="IPR043128">
    <property type="entry name" value="Rev_trsase/Diguanyl_cyclase"/>
</dbReference>
<dbReference type="Pfam" id="PF05228">
    <property type="entry name" value="CHASE4"/>
    <property type="match status" value="1"/>
</dbReference>
<dbReference type="SMART" id="SM00304">
    <property type="entry name" value="HAMP"/>
    <property type="match status" value="1"/>
</dbReference>
<dbReference type="SMART" id="SM00267">
    <property type="entry name" value="GGDEF"/>
    <property type="match status" value="1"/>
</dbReference>
<comment type="catalytic activity">
    <reaction evidence="3">
        <text>2 GTP = 3',3'-c-di-GMP + 2 diphosphate</text>
        <dbReference type="Rhea" id="RHEA:24898"/>
        <dbReference type="ChEBI" id="CHEBI:33019"/>
        <dbReference type="ChEBI" id="CHEBI:37565"/>
        <dbReference type="ChEBI" id="CHEBI:58805"/>
        <dbReference type="EC" id="2.7.7.65"/>
    </reaction>
</comment>
<feature type="transmembrane region" description="Helical" evidence="5">
    <location>
        <begin position="258"/>
        <end position="282"/>
    </location>
</feature>
<keyword evidence="5" id="KW-1133">Transmembrane helix</keyword>
<reference evidence="8 11" key="1">
    <citation type="submission" date="2015-01" db="EMBL/GenBank/DDBJ databases">
        <title>Vibrio sp. C1 JCM 19231 whole genome shotgun sequence.</title>
        <authorList>
            <person name="Sawabe T."/>
            <person name="Meirelles P."/>
            <person name="Feng G."/>
            <person name="Sayaka M."/>
            <person name="Hattori M."/>
            <person name="Ohkuma M."/>
        </authorList>
    </citation>
    <scope>NUCLEOTIDE SEQUENCE [LARGE SCALE GENOMIC DNA]</scope>
    <source>
        <strain evidence="11">JCM 19231</strain>
        <strain evidence="8">JCM19231</strain>
    </source>
</reference>
<proteinExistence type="predicted"/>
<dbReference type="EMBL" id="BBRZ01000058">
    <property type="protein sequence ID" value="GAM57587.1"/>
    <property type="molecule type" value="Genomic_DNA"/>
</dbReference>
<comment type="cofactor">
    <cofactor evidence="1">
        <name>Mg(2+)</name>
        <dbReference type="ChEBI" id="CHEBI:18420"/>
    </cofactor>
</comment>
<accession>A0A0B8NZ41</accession>
<comment type="caution">
    <text evidence="9">The sequence shown here is derived from an EMBL/GenBank/DDBJ whole genome shotgun (WGS) entry which is preliminary data.</text>
</comment>
<dbReference type="PANTHER" id="PTHR45138:SF9">
    <property type="entry name" value="DIGUANYLATE CYCLASE DGCM-RELATED"/>
    <property type="match status" value="1"/>
</dbReference>
<sequence>MLALFPLFLLLVGVLAWLQIKYIYPVFTQLEQDSAIKNFERVVSRFNEDSQTLDKLNRDWASWDDTYAFVQGQNTNYEKANLGVESFKNGDFDFLMFFNTREELVWHGIYSETADNVVKNKDLVDQTIGQLSRKYGTDSFMPNTLDGNFMGLLVVNERPVLFSIRPILKSNNQGPIMGYLIRGKRIDRGLITDYMKQTQVRFKLTAVENANKEITPDLMVEVMDAQTLEVSRYIYSNGVPIILLESYYPRNISLQGKLAVQTALIASVILGVLLLVVQWYVLQVVVLAPISKLKETASSITENQNYRQRTSIETKDEIGGLSLQLNNMLDAIETREEKLQEAMRELKHLSVTDSLTKIPNRLRFDSASRTEWRRMSRDRMPLSIIMCDVDYFKQYNDYYGHIGGDDCLVTIANALAKSVARPADLVARYGGEEFVLLLPNTDIKGAEFIAEKVMNKIAELNIAHSKSDVADHVTVSMGISSVIPNSGKSLRQLLTHADDALYEAKLTGRNRYVSVRY</sequence>
<dbReference type="InterPro" id="IPR000160">
    <property type="entry name" value="GGDEF_dom"/>
</dbReference>
<dbReference type="Proteomes" id="UP000031671">
    <property type="component" value="Unassembled WGS sequence"/>
</dbReference>
<dbReference type="GO" id="GO:0007165">
    <property type="term" value="P:signal transduction"/>
    <property type="evidence" value="ECO:0007669"/>
    <property type="project" value="InterPro"/>
</dbReference>
<reference evidence="9 10" key="2">
    <citation type="submission" date="2015-01" db="EMBL/GenBank/DDBJ databases">
        <title>Vibrio sp. C94 JCM 19241 whole genome shotgun sequence.</title>
        <authorList>
            <person name="Sawabe T."/>
            <person name="Meirelles P."/>
            <person name="Feng G."/>
            <person name="Sayaka M."/>
            <person name="Hattori M."/>
            <person name="Ohkuma M."/>
        </authorList>
    </citation>
    <scope>NUCLEOTIDE SEQUENCE [LARGE SCALE GENOMIC DNA]</scope>
    <source>
        <strain evidence="10">JCM 19241</strain>
        <strain evidence="9">JCM19241</strain>
    </source>
</reference>
<dbReference type="Pfam" id="PF00672">
    <property type="entry name" value="HAMP"/>
    <property type="match status" value="1"/>
</dbReference>
<evidence type="ECO:0000256" key="4">
    <source>
        <dbReference type="SAM" id="Coils"/>
    </source>
</evidence>
<evidence type="ECO:0000313" key="11">
    <source>
        <dbReference type="Proteomes" id="UP000031671"/>
    </source>
</evidence>
<dbReference type="InterPro" id="IPR003660">
    <property type="entry name" value="HAMP_dom"/>
</dbReference>
<protein>
    <recommendedName>
        <fullName evidence="2">diguanylate cyclase</fullName>
        <ecNumber evidence="2">2.7.7.65</ecNumber>
    </recommendedName>
</protein>
<accession>A0A0B8QN29</accession>
<evidence type="ECO:0000313" key="9">
    <source>
        <dbReference type="EMBL" id="GAM75829.1"/>
    </source>
</evidence>
<dbReference type="GO" id="GO:1902201">
    <property type="term" value="P:negative regulation of bacterial-type flagellum-dependent cell motility"/>
    <property type="evidence" value="ECO:0007669"/>
    <property type="project" value="TreeGrafter"/>
</dbReference>
<dbReference type="SUPFAM" id="SSF55073">
    <property type="entry name" value="Nucleotide cyclase"/>
    <property type="match status" value="1"/>
</dbReference>
<evidence type="ECO:0000256" key="2">
    <source>
        <dbReference type="ARBA" id="ARBA00012528"/>
    </source>
</evidence>
<gene>
    <name evidence="8" type="ORF">JCM19231_1528</name>
    <name evidence="9" type="ORF">JCM19241_127</name>
</gene>
<name>A0A0B8QN29_9VIBR</name>
<feature type="domain" description="GGDEF" evidence="7">
    <location>
        <begin position="380"/>
        <end position="517"/>
    </location>
</feature>
<evidence type="ECO:0000256" key="1">
    <source>
        <dbReference type="ARBA" id="ARBA00001946"/>
    </source>
</evidence>
<dbReference type="Gene3D" id="3.30.70.270">
    <property type="match status" value="1"/>
</dbReference>
<dbReference type="GO" id="GO:0052621">
    <property type="term" value="F:diguanylate cyclase activity"/>
    <property type="evidence" value="ECO:0007669"/>
    <property type="project" value="UniProtKB-EC"/>
</dbReference>
<evidence type="ECO:0000256" key="3">
    <source>
        <dbReference type="ARBA" id="ARBA00034247"/>
    </source>
</evidence>
<dbReference type="FunFam" id="3.30.70.270:FF:000001">
    <property type="entry name" value="Diguanylate cyclase domain protein"/>
    <property type="match status" value="1"/>
</dbReference>
<organism evidence="9 10">
    <name type="scientific">Vibrio ishigakensis</name>
    <dbReference type="NCBI Taxonomy" id="1481914"/>
    <lineage>
        <taxon>Bacteria</taxon>
        <taxon>Pseudomonadati</taxon>
        <taxon>Pseudomonadota</taxon>
        <taxon>Gammaproteobacteria</taxon>
        <taxon>Vibrionales</taxon>
        <taxon>Vibrionaceae</taxon>
        <taxon>Vibrio</taxon>
    </lineage>
</organism>
<dbReference type="AlphaFoldDB" id="A0A0B8QN29"/>
<dbReference type="Gene3D" id="6.10.340.10">
    <property type="match status" value="1"/>
</dbReference>
<evidence type="ECO:0000313" key="8">
    <source>
        <dbReference type="EMBL" id="GAM57587.1"/>
    </source>
</evidence>
<keyword evidence="4" id="KW-0175">Coiled coil</keyword>
<dbReference type="EMBL" id="BBSC01000005">
    <property type="protein sequence ID" value="GAM75829.1"/>
    <property type="molecule type" value="Genomic_DNA"/>
</dbReference>
<evidence type="ECO:0000259" key="7">
    <source>
        <dbReference type="PROSITE" id="PS50887"/>
    </source>
</evidence>